<name>A0A2H0KT85_9BACT</name>
<organism evidence="1 2">
    <name type="scientific">Candidatus Portnoybacteria bacterium CG11_big_fil_rev_8_21_14_0_20_40_15</name>
    <dbReference type="NCBI Taxonomy" id="1974817"/>
    <lineage>
        <taxon>Bacteria</taxon>
        <taxon>Candidatus Portnoyibacteriota</taxon>
    </lineage>
</organism>
<reference evidence="1 2" key="1">
    <citation type="submission" date="2017-09" db="EMBL/GenBank/DDBJ databases">
        <title>Depth-based differentiation of microbial function through sediment-hosted aquifers and enrichment of novel symbionts in the deep terrestrial subsurface.</title>
        <authorList>
            <person name="Probst A.J."/>
            <person name="Ladd B."/>
            <person name="Jarett J.K."/>
            <person name="Geller-Mcgrath D.E."/>
            <person name="Sieber C.M."/>
            <person name="Emerson J.B."/>
            <person name="Anantharaman K."/>
            <person name="Thomas B.C."/>
            <person name="Malmstrom R."/>
            <person name="Stieglmeier M."/>
            <person name="Klingl A."/>
            <person name="Woyke T."/>
            <person name="Ryan C.M."/>
            <person name="Banfield J.F."/>
        </authorList>
    </citation>
    <scope>NUCLEOTIDE SEQUENCE [LARGE SCALE GENOMIC DNA]</scope>
    <source>
        <strain evidence="1">CG11_big_fil_rev_8_21_14_0_20_40_15</strain>
    </source>
</reference>
<evidence type="ECO:0000313" key="2">
    <source>
        <dbReference type="Proteomes" id="UP000229317"/>
    </source>
</evidence>
<sequence>MEIECPFWAVCGGAPVHQYWAQQTFLPGDPRRNYILVVCVKDNEIRYLICGHYQLRIKLLGAEKNETE</sequence>
<dbReference type="EMBL" id="PCVO01000024">
    <property type="protein sequence ID" value="PIQ75362.1"/>
    <property type="molecule type" value="Genomic_DNA"/>
</dbReference>
<accession>A0A2H0KT85</accession>
<dbReference type="AlphaFoldDB" id="A0A2H0KT85"/>
<protein>
    <submittedName>
        <fullName evidence="1">Uncharacterized protein</fullName>
    </submittedName>
</protein>
<proteinExistence type="predicted"/>
<gene>
    <name evidence="1" type="ORF">COV84_01655</name>
</gene>
<evidence type="ECO:0000313" key="1">
    <source>
        <dbReference type="EMBL" id="PIQ75362.1"/>
    </source>
</evidence>
<dbReference type="Proteomes" id="UP000229317">
    <property type="component" value="Unassembled WGS sequence"/>
</dbReference>
<comment type="caution">
    <text evidence="1">The sequence shown here is derived from an EMBL/GenBank/DDBJ whole genome shotgun (WGS) entry which is preliminary data.</text>
</comment>